<dbReference type="AlphaFoldDB" id="A0A1H7IH45"/>
<comment type="similarity">
    <text evidence="1">Belongs to the glycosyltransferase 20 family.</text>
</comment>
<gene>
    <name evidence="2" type="ORF">SAMN04488526_1025</name>
</gene>
<proteinExistence type="inferred from homology"/>
<dbReference type="PANTHER" id="PTHR10788:SF106">
    <property type="entry name" value="BCDNA.GH08860"/>
    <property type="match status" value="1"/>
</dbReference>
<dbReference type="STRING" id="188906.SAMN04488526_1025"/>
<dbReference type="PANTHER" id="PTHR10788">
    <property type="entry name" value="TREHALOSE-6-PHOSPHATE SYNTHASE"/>
    <property type="match status" value="1"/>
</dbReference>
<dbReference type="GO" id="GO:0003825">
    <property type="term" value="F:alpha,alpha-trehalose-phosphate synthase (UDP-forming) activity"/>
    <property type="evidence" value="ECO:0007669"/>
    <property type="project" value="TreeGrafter"/>
</dbReference>
<keyword evidence="3" id="KW-1185">Reference proteome</keyword>
<dbReference type="Proteomes" id="UP000199283">
    <property type="component" value="Unassembled WGS sequence"/>
</dbReference>
<dbReference type="GO" id="GO:0005992">
    <property type="term" value="P:trehalose biosynthetic process"/>
    <property type="evidence" value="ECO:0007669"/>
    <property type="project" value="InterPro"/>
</dbReference>
<name>A0A1H7IH45_9RHOB</name>
<dbReference type="RefSeq" id="WP_245737499.1">
    <property type="nucleotide sequence ID" value="NZ_FNZQ01000001.1"/>
</dbReference>
<accession>A0A1H7IH45</accession>
<dbReference type="CDD" id="cd03788">
    <property type="entry name" value="GT20_TPS"/>
    <property type="match status" value="1"/>
</dbReference>
<organism evidence="2 3">
    <name type="scientific">Jannaschia helgolandensis</name>
    <dbReference type="NCBI Taxonomy" id="188906"/>
    <lineage>
        <taxon>Bacteria</taxon>
        <taxon>Pseudomonadati</taxon>
        <taxon>Pseudomonadota</taxon>
        <taxon>Alphaproteobacteria</taxon>
        <taxon>Rhodobacterales</taxon>
        <taxon>Roseobacteraceae</taxon>
        <taxon>Jannaschia</taxon>
    </lineage>
</organism>
<evidence type="ECO:0000313" key="3">
    <source>
        <dbReference type="Proteomes" id="UP000199283"/>
    </source>
</evidence>
<dbReference type="EMBL" id="FNZQ01000001">
    <property type="protein sequence ID" value="SEK61087.1"/>
    <property type="molecule type" value="Genomic_DNA"/>
</dbReference>
<evidence type="ECO:0000256" key="1">
    <source>
        <dbReference type="ARBA" id="ARBA00008799"/>
    </source>
</evidence>
<dbReference type="Pfam" id="PF00982">
    <property type="entry name" value="Glyco_transf_20"/>
    <property type="match status" value="1"/>
</dbReference>
<evidence type="ECO:0000313" key="2">
    <source>
        <dbReference type="EMBL" id="SEK61087.1"/>
    </source>
</evidence>
<dbReference type="InterPro" id="IPR001830">
    <property type="entry name" value="Glyco_trans_20"/>
</dbReference>
<protein>
    <submittedName>
        <fullName evidence="2">Trehalose 6-phosphate synthase</fullName>
    </submittedName>
</protein>
<dbReference type="SUPFAM" id="SSF53756">
    <property type="entry name" value="UDP-Glycosyltransferase/glycogen phosphorylase"/>
    <property type="match status" value="1"/>
</dbReference>
<sequence length="467" mass="51887">MSELVIDDAPFSDSPVGTGRLIVVSNRIPKSNEVPAGGLVNAMHEALTGAGGLWIGAADPSEQALDGLTRIGSGDYDRATFAITEAEHIGYYLGYSNSVLWPLFHHRPDLLDISESEFEAYAAVNRRVARAIASTVKPDDLIWIQDYHFLMVAQELRALGIANRIGLFLHIPFPNPTDVMALPQVAALSSWLAAHDIVGLQTMRDVTSANEVLRHDPKAQVLRGGKWLRENRTFSVLSFPIGIDAEKFAKTAEAARKPDLQLADDAPLLIGVDRLDYSKGLVQRFEAFDDYLSRRAKGDPRPTFLQIAPPSREDVAAYQEIREELERTAGSINGAHADLDWTPLRYVRRHVDRDLIAGLYRRADAALVTPLADGMNIVAKEFVAAQDAEDPGVLILSHFAGAAEQMDAALLINPFDKRSFSDAIDRAIHMPLEERRERHQTLREGVFEKDIRWWTDSFLARLSQVRP</sequence>
<dbReference type="Gene3D" id="3.40.50.2000">
    <property type="entry name" value="Glycogen Phosphorylase B"/>
    <property type="match status" value="2"/>
</dbReference>
<reference evidence="2 3" key="1">
    <citation type="submission" date="2016-10" db="EMBL/GenBank/DDBJ databases">
        <authorList>
            <person name="de Groot N.N."/>
        </authorList>
    </citation>
    <scope>NUCLEOTIDE SEQUENCE [LARGE SCALE GENOMIC DNA]</scope>
    <source>
        <strain evidence="2 3">DSM 14858</strain>
    </source>
</reference>